<dbReference type="AlphaFoldDB" id="A0AA38HMP4"/>
<sequence length="172" mass="20216">MTETPQLTYCIEEVEDILLLCYANYFGRYKQKEFPVFVEISNNALLERCLTHLEFAQFEKGKKFRVCFRGENKRRVSATFEMQGAKKVYRNRFVNLKKWQTLNDLTGEGEPEPSVDALLATRERNLRVLTIANLFRVANNIPSVNEIHQALKVYMELRNRPFGKECHLVHLK</sequence>
<keyword evidence="2" id="KW-1185">Reference proteome</keyword>
<proteinExistence type="predicted"/>
<evidence type="ECO:0000313" key="1">
    <source>
        <dbReference type="EMBL" id="KAJ3639362.1"/>
    </source>
</evidence>
<gene>
    <name evidence="1" type="ORF">Zmor_002724</name>
</gene>
<evidence type="ECO:0000313" key="2">
    <source>
        <dbReference type="Proteomes" id="UP001168821"/>
    </source>
</evidence>
<organism evidence="1 2">
    <name type="scientific">Zophobas morio</name>
    <dbReference type="NCBI Taxonomy" id="2755281"/>
    <lineage>
        <taxon>Eukaryota</taxon>
        <taxon>Metazoa</taxon>
        <taxon>Ecdysozoa</taxon>
        <taxon>Arthropoda</taxon>
        <taxon>Hexapoda</taxon>
        <taxon>Insecta</taxon>
        <taxon>Pterygota</taxon>
        <taxon>Neoptera</taxon>
        <taxon>Endopterygota</taxon>
        <taxon>Coleoptera</taxon>
        <taxon>Polyphaga</taxon>
        <taxon>Cucujiformia</taxon>
        <taxon>Tenebrionidae</taxon>
        <taxon>Zophobas</taxon>
    </lineage>
</organism>
<protein>
    <submittedName>
        <fullName evidence="1">Uncharacterized protein</fullName>
    </submittedName>
</protein>
<accession>A0AA38HMP4</accession>
<name>A0AA38HMP4_9CUCU</name>
<dbReference type="EMBL" id="JALNTZ010000010">
    <property type="protein sequence ID" value="KAJ3639362.1"/>
    <property type="molecule type" value="Genomic_DNA"/>
</dbReference>
<comment type="caution">
    <text evidence="1">The sequence shown here is derived from an EMBL/GenBank/DDBJ whole genome shotgun (WGS) entry which is preliminary data.</text>
</comment>
<dbReference type="Proteomes" id="UP001168821">
    <property type="component" value="Unassembled WGS sequence"/>
</dbReference>
<reference evidence="1" key="1">
    <citation type="journal article" date="2023" name="G3 (Bethesda)">
        <title>Whole genome assemblies of Zophobas morio and Tenebrio molitor.</title>
        <authorList>
            <person name="Kaur S."/>
            <person name="Stinson S.A."/>
            <person name="diCenzo G.C."/>
        </authorList>
    </citation>
    <scope>NUCLEOTIDE SEQUENCE</scope>
    <source>
        <strain evidence="1">QUZm001</strain>
    </source>
</reference>